<feature type="compositionally biased region" description="Basic and acidic residues" evidence="3">
    <location>
        <begin position="1"/>
        <end position="23"/>
    </location>
</feature>
<dbReference type="EMBL" id="FOSJ01000055">
    <property type="protein sequence ID" value="SFK59464.1"/>
    <property type="molecule type" value="Genomic_DNA"/>
</dbReference>
<feature type="coiled-coil region" evidence="2">
    <location>
        <begin position="130"/>
        <end position="171"/>
    </location>
</feature>
<protein>
    <submittedName>
        <fullName evidence="6">Murein DD-endopeptidase MepM and murein hydrolase activator NlpD, contain LysM domain</fullName>
    </submittedName>
</protein>
<dbReference type="Gene3D" id="2.70.70.10">
    <property type="entry name" value="Glucose Permease (Domain IIA)"/>
    <property type="match status" value="1"/>
</dbReference>
<dbReference type="RefSeq" id="WP_091898458.1">
    <property type="nucleotide sequence ID" value="NZ_FOSJ01000055.1"/>
</dbReference>
<dbReference type="GO" id="GO:0004222">
    <property type="term" value="F:metalloendopeptidase activity"/>
    <property type="evidence" value="ECO:0007669"/>
    <property type="project" value="TreeGrafter"/>
</dbReference>
<keyword evidence="2" id="KW-0175">Coiled coil</keyword>
<feature type="domain" description="Peptidoglycan hydrolase PcsB coiled-coil" evidence="5">
    <location>
        <begin position="64"/>
        <end position="136"/>
    </location>
</feature>
<dbReference type="Pfam" id="PF01551">
    <property type="entry name" value="Peptidase_M23"/>
    <property type="match status" value="1"/>
</dbReference>
<dbReference type="CDD" id="cd12797">
    <property type="entry name" value="M23_peptidase"/>
    <property type="match status" value="1"/>
</dbReference>
<dbReference type="SUPFAM" id="SSF51261">
    <property type="entry name" value="Duplicated hybrid motif"/>
    <property type="match status" value="1"/>
</dbReference>
<evidence type="ECO:0000256" key="3">
    <source>
        <dbReference type="SAM" id="MobiDB-lite"/>
    </source>
</evidence>
<evidence type="ECO:0000256" key="1">
    <source>
        <dbReference type="ARBA" id="ARBA00022729"/>
    </source>
</evidence>
<feature type="region of interest" description="Disordered" evidence="3">
    <location>
        <begin position="1"/>
        <end position="24"/>
    </location>
</feature>
<dbReference type="PANTHER" id="PTHR21666:SF270">
    <property type="entry name" value="MUREIN HYDROLASE ACTIVATOR ENVC"/>
    <property type="match status" value="1"/>
</dbReference>
<accession>A0A1I4ASU5</accession>
<dbReference type="Pfam" id="PF24568">
    <property type="entry name" value="CC_PcsB"/>
    <property type="match status" value="1"/>
</dbReference>
<sequence>MLNEEIKSKEQEMESLEEKKEQIEGEVAGLQKDISTLIEKIKRKEEEMNQIEEEIKKLQKETVQLQDKINSRTARLESQARSVQTQANPQDIASLLASSENLSDFLGRINVIGQLMDANQDIMKTQIDDKRTLEDKERQYKNKQEKMQAIRNQLEVDQEKLSTQRSTLENKIIQIVEQYNLTATEREGIINEQTIIAKQTTALTQKIQEKNQKVQVEIKVQANKDLKTVNPPEPNNDKETNVNSRWILLANGIVTSRYGWRTHPVFGNQRFHKGIDIAGSGSIIASRSGKVITASYNNGLGYYIEIDHGDGYKSVYSHLQPNMLVSSGQEVAQGQPIGIMGTTGVSTGVHLDFQIYKNGSTVDPSQYLGI</sequence>
<dbReference type="InterPro" id="IPR057309">
    <property type="entry name" value="PcsB_CC"/>
</dbReference>
<gene>
    <name evidence="6" type="ORF">SAMN04488569_10557</name>
</gene>
<dbReference type="Proteomes" id="UP000199589">
    <property type="component" value="Unassembled WGS sequence"/>
</dbReference>
<dbReference type="PANTHER" id="PTHR21666">
    <property type="entry name" value="PEPTIDASE-RELATED"/>
    <property type="match status" value="1"/>
</dbReference>
<evidence type="ECO:0000256" key="2">
    <source>
        <dbReference type="SAM" id="Coils"/>
    </source>
</evidence>
<evidence type="ECO:0000313" key="7">
    <source>
        <dbReference type="Proteomes" id="UP000199589"/>
    </source>
</evidence>
<keyword evidence="6" id="KW-0378">Hydrolase</keyword>
<feature type="domain" description="M23ase beta-sheet core" evidence="4">
    <location>
        <begin position="270"/>
        <end position="364"/>
    </location>
</feature>
<dbReference type="InterPro" id="IPR016047">
    <property type="entry name" value="M23ase_b-sheet_dom"/>
</dbReference>
<dbReference type="InterPro" id="IPR011055">
    <property type="entry name" value="Dup_hybrid_motif"/>
</dbReference>
<name>A0A1I4ASU5_9LACT</name>
<evidence type="ECO:0000313" key="6">
    <source>
        <dbReference type="EMBL" id="SFK59464.1"/>
    </source>
</evidence>
<dbReference type="OrthoDB" id="9805070at2"/>
<reference evidence="7" key="1">
    <citation type="submission" date="2016-10" db="EMBL/GenBank/DDBJ databases">
        <authorList>
            <person name="Varghese N."/>
            <person name="Submissions S."/>
        </authorList>
    </citation>
    <scope>NUCLEOTIDE SEQUENCE [LARGE SCALE GENOMIC DNA]</scope>
    <source>
        <strain evidence="7">DSM 16108</strain>
    </source>
</reference>
<keyword evidence="1" id="KW-0732">Signal</keyword>
<dbReference type="Gene3D" id="6.10.250.3150">
    <property type="match status" value="1"/>
</dbReference>
<organism evidence="6 7">
    <name type="scientific">Marinilactibacillus piezotolerans</name>
    <dbReference type="NCBI Taxonomy" id="258723"/>
    <lineage>
        <taxon>Bacteria</taxon>
        <taxon>Bacillati</taxon>
        <taxon>Bacillota</taxon>
        <taxon>Bacilli</taxon>
        <taxon>Lactobacillales</taxon>
        <taxon>Carnobacteriaceae</taxon>
        <taxon>Marinilactibacillus</taxon>
    </lineage>
</organism>
<proteinExistence type="predicted"/>
<dbReference type="AlphaFoldDB" id="A0A1I4ASU5"/>
<keyword evidence="7" id="KW-1185">Reference proteome</keyword>
<evidence type="ECO:0000259" key="5">
    <source>
        <dbReference type="Pfam" id="PF24568"/>
    </source>
</evidence>
<dbReference type="InterPro" id="IPR050570">
    <property type="entry name" value="Cell_wall_metabolism_enzyme"/>
</dbReference>
<evidence type="ECO:0000259" key="4">
    <source>
        <dbReference type="Pfam" id="PF01551"/>
    </source>
</evidence>